<dbReference type="InterPro" id="IPR005474">
    <property type="entry name" value="Transketolase_N"/>
</dbReference>
<dbReference type="RefSeq" id="WP_135531310.1">
    <property type="nucleotide sequence ID" value="NZ_SRKZ01000004.1"/>
</dbReference>
<evidence type="ECO:0000313" key="6">
    <source>
        <dbReference type="EMBL" id="TGD79564.1"/>
    </source>
</evidence>
<dbReference type="Gene3D" id="3.40.50.970">
    <property type="match status" value="1"/>
</dbReference>
<sequence length="300" mass="32804">MAQESSFAASSETHTPTPTKSVDQLKQIAAQVRRDIVRMVHAVNSGHPGGSLGCADLLVALYFKVMKHHPEPFDMNGVGQDLFFLSNGHISPVFYSVLARSGYFPVGELATFRKLNSRLQGHPATHEHLPGIRVASGSLGQGLSVAIGAAQAKKLNNDDRTVFVLMGDGELEEGQIWEAAMYAPHHKVDNLIAFVDRNGQQIDGPTEKIGGLGDLRAKFEAFNWRVLETDGNNLEKLLPTIEEAQSLLGQGQPIMVLMDTQMGFGVDYMMGTHKWHGTAPNDEQLEKALQQLMVEEAGDY</sequence>
<reference evidence="6 7" key="1">
    <citation type="submission" date="2019-04" db="EMBL/GenBank/DDBJ databases">
        <authorList>
            <person name="Feng G."/>
            <person name="Zhang J."/>
            <person name="Zhu H."/>
        </authorList>
    </citation>
    <scope>NUCLEOTIDE SEQUENCE [LARGE SCALE GENOMIC DNA]</scope>
    <source>
        <strain evidence="6 7">JCM 19491</strain>
    </source>
</reference>
<dbReference type="PANTHER" id="PTHR47514:SF1">
    <property type="entry name" value="TRANSKETOLASE N-TERMINAL SECTION-RELATED"/>
    <property type="match status" value="1"/>
</dbReference>
<evidence type="ECO:0000256" key="3">
    <source>
        <dbReference type="ARBA" id="ARBA00023052"/>
    </source>
</evidence>
<feature type="region of interest" description="Disordered" evidence="4">
    <location>
        <begin position="1"/>
        <end position="24"/>
    </location>
</feature>
<dbReference type="SUPFAM" id="SSF52518">
    <property type="entry name" value="Thiamin diphosphate-binding fold (THDP-binding)"/>
    <property type="match status" value="1"/>
</dbReference>
<dbReference type="CDD" id="cd02012">
    <property type="entry name" value="TPP_TK"/>
    <property type="match status" value="1"/>
</dbReference>
<organism evidence="6 7">
    <name type="scientific">Hymenobacter wooponensis</name>
    <dbReference type="NCBI Taxonomy" id="1525360"/>
    <lineage>
        <taxon>Bacteria</taxon>
        <taxon>Pseudomonadati</taxon>
        <taxon>Bacteroidota</taxon>
        <taxon>Cytophagia</taxon>
        <taxon>Cytophagales</taxon>
        <taxon>Hymenobacteraceae</taxon>
        <taxon>Hymenobacter</taxon>
    </lineage>
</organism>
<dbReference type="PANTHER" id="PTHR47514">
    <property type="entry name" value="TRANSKETOLASE N-TERMINAL SECTION-RELATED"/>
    <property type="match status" value="1"/>
</dbReference>
<proteinExistence type="inferred from homology"/>
<accession>A0A4Z0MJ42</accession>
<gene>
    <name evidence="6" type="ORF">EU557_15180</name>
</gene>
<evidence type="ECO:0000256" key="4">
    <source>
        <dbReference type="SAM" id="MobiDB-lite"/>
    </source>
</evidence>
<dbReference type="Proteomes" id="UP000298284">
    <property type="component" value="Unassembled WGS sequence"/>
</dbReference>
<comment type="similarity">
    <text evidence="2">Belongs to the transketolase family.</text>
</comment>
<evidence type="ECO:0000259" key="5">
    <source>
        <dbReference type="Pfam" id="PF00456"/>
    </source>
</evidence>
<dbReference type="EMBL" id="SRKZ01000004">
    <property type="protein sequence ID" value="TGD79564.1"/>
    <property type="molecule type" value="Genomic_DNA"/>
</dbReference>
<name>A0A4Z0MJ42_9BACT</name>
<dbReference type="Pfam" id="PF00456">
    <property type="entry name" value="Transketolase_N"/>
    <property type="match status" value="1"/>
</dbReference>
<dbReference type="OrthoDB" id="8732661at2"/>
<evidence type="ECO:0000313" key="7">
    <source>
        <dbReference type="Proteomes" id="UP000298284"/>
    </source>
</evidence>
<keyword evidence="7" id="KW-1185">Reference proteome</keyword>
<feature type="domain" description="Transketolase N-terminal" evidence="5">
    <location>
        <begin position="27"/>
        <end position="292"/>
    </location>
</feature>
<comment type="caution">
    <text evidence="6">The sequence shown here is derived from an EMBL/GenBank/DDBJ whole genome shotgun (WGS) entry which is preliminary data.</text>
</comment>
<protein>
    <submittedName>
        <fullName evidence="6">Transketolase</fullName>
    </submittedName>
</protein>
<evidence type="ECO:0000256" key="2">
    <source>
        <dbReference type="ARBA" id="ARBA00007131"/>
    </source>
</evidence>
<comment type="cofactor">
    <cofactor evidence="1">
        <name>thiamine diphosphate</name>
        <dbReference type="ChEBI" id="CHEBI:58937"/>
    </cofactor>
</comment>
<keyword evidence="3" id="KW-0786">Thiamine pyrophosphate</keyword>
<evidence type="ECO:0000256" key="1">
    <source>
        <dbReference type="ARBA" id="ARBA00001964"/>
    </source>
</evidence>
<dbReference type="AlphaFoldDB" id="A0A4Z0MJ42"/>
<dbReference type="InterPro" id="IPR029061">
    <property type="entry name" value="THDP-binding"/>
</dbReference>